<dbReference type="PANTHER" id="PTHR32305">
    <property type="match status" value="1"/>
</dbReference>
<name>A0ABR9RRP5_9ACTN</name>
<dbReference type="InterPro" id="IPR050708">
    <property type="entry name" value="T6SS_VgrG/RHS"/>
</dbReference>
<dbReference type="Proteomes" id="UP000756387">
    <property type="component" value="Unassembled WGS sequence"/>
</dbReference>
<accession>A0ABR9RRP5</accession>
<organism evidence="2 3">
    <name type="scientific">Nocardioides malaquae</name>
    <dbReference type="NCBI Taxonomy" id="2773426"/>
    <lineage>
        <taxon>Bacteria</taxon>
        <taxon>Bacillati</taxon>
        <taxon>Actinomycetota</taxon>
        <taxon>Actinomycetes</taxon>
        <taxon>Propionibacteriales</taxon>
        <taxon>Nocardioidaceae</taxon>
        <taxon>Nocardioides</taxon>
    </lineage>
</organism>
<evidence type="ECO:0000256" key="1">
    <source>
        <dbReference type="SAM" id="Coils"/>
    </source>
</evidence>
<dbReference type="RefSeq" id="WP_193637537.1">
    <property type="nucleotide sequence ID" value="NZ_JADCSA010000004.1"/>
</dbReference>
<evidence type="ECO:0000313" key="3">
    <source>
        <dbReference type="Proteomes" id="UP000756387"/>
    </source>
</evidence>
<keyword evidence="1" id="KW-0175">Coiled coil</keyword>
<gene>
    <name evidence="2" type="ORF">IEQ44_06070</name>
</gene>
<keyword evidence="3" id="KW-1185">Reference proteome</keyword>
<reference evidence="2 3" key="1">
    <citation type="submission" date="2020-10" db="EMBL/GenBank/DDBJ databases">
        <title>Nocardioides sp. isolated from sludge.</title>
        <authorList>
            <person name="Zhang X."/>
        </authorList>
    </citation>
    <scope>NUCLEOTIDE SEQUENCE [LARGE SCALE GENOMIC DNA]</scope>
    <source>
        <strain evidence="2 3">Y6</strain>
    </source>
</reference>
<proteinExistence type="predicted"/>
<dbReference type="Gene3D" id="2.180.10.10">
    <property type="entry name" value="RHS repeat-associated core"/>
    <property type="match status" value="1"/>
</dbReference>
<feature type="coiled-coil region" evidence="1">
    <location>
        <begin position="155"/>
        <end position="182"/>
    </location>
</feature>
<dbReference type="InterPro" id="IPR022385">
    <property type="entry name" value="Rhs_assc_core"/>
</dbReference>
<protein>
    <submittedName>
        <fullName evidence="2">RHS repeat-associated core domain-containing protein</fullName>
    </submittedName>
</protein>
<evidence type="ECO:0000313" key="2">
    <source>
        <dbReference type="EMBL" id="MBE7324213.1"/>
    </source>
</evidence>
<dbReference type="NCBIfam" id="TIGR03696">
    <property type="entry name" value="Rhs_assc_core"/>
    <property type="match status" value="1"/>
</dbReference>
<sequence>MAAVWRQEDGGPRVLASTFVTAPSGDPLQSTTDGDTEYSMLDGLGSVTGTLDAAGGVSSSTAYSVFGQPAGTGAVGLGDAYGYTGHGWDIESGTHYARARWYDSRLGRFASEDPVDEVNLYPYVANQPLDYVDPTGQMAMEYGGISKDAPMRAGLARNTVQNKQARDAIKAAQRQLGRQLDRAEIRQVHDRITGEGYDEFWDLVEIVVDMFMK</sequence>
<dbReference type="PANTHER" id="PTHR32305:SF15">
    <property type="entry name" value="PROTEIN RHSA-RELATED"/>
    <property type="match status" value="1"/>
</dbReference>
<comment type="caution">
    <text evidence="2">The sequence shown here is derived from an EMBL/GenBank/DDBJ whole genome shotgun (WGS) entry which is preliminary data.</text>
</comment>
<dbReference type="EMBL" id="JADCSA010000004">
    <property type="protein sequence ID" value="MBE7324213.1"/>
    <property type="molecule type" value="Genomic_DNA"/>
</dbReference>